<evidence type="ECO:0000313" key="2">
    <source>
        <dbReference type="EMBL" id="RNF38363.1"/>
    </source>
</evidence>
<feature type="signal peptide" evidence="1">
    <location>
        <begin position="1"/>
        <end position="21"/>
    </location>
</feature>
<comment type="caution">
    <text evidence="2">The sequence shown here is derived from an EMBL/GenBank/DDBJ whole genome shotgun (WGS) entry which is preliminary data.</text>
</comment>
<feature type="chain" id="PRO_5038950112" evidence="1">
    <location>
        <begin position="22"/>
        <end position="165"/>
    </location>
</feature>
<evidence type="ECO:0000256" key="1">
    <source>
        <dbReference type="SAM" id="SignalP"/>
    </source>
</evidence>
<dbReference type="Proteomes" id="UP000275473">
    <property type="component" value="Unassembled WGS sequence"/>
</dbReference>
<dbReference type="EMBL" id="RIAX01000015">
    <property type="protein sequence ID" value="RNF38363.1"/>
    <property type="molecule type" value="Genomic_DNA"/>
</dbReference>
<accession>A0A3M8P3V7</accession>
<keyword evidence="1" id="KW-0732">Signal</keyword>
<organism evidence="2 3">
    <name type="scientific">Planococcus salinus</name>
    <dbReference type="NCBI Taxonomy" id="1848460"/>
    <lineage>
        <taxon>Bacteria</taxon>
        <taxon>Bacillati</taxon>
        <taxon>Bacillota</taxon>
        <taxon>Bacilli</taxon>
        <taxon>Bacillales</taxon>
        <taxon>Caryophanaceae</taxon>
        <taxon>Planococcus</taxon>
    </lineage>
</organism>
<gene>
    <name evidence="2" type="ORF">EEX84_14690</name>
</gene>
<dbReference type="OrthoDB" id="2167600at2"/>
<dbReference type="RefSeq" id="WP_123166404.1">
    <property type="nucleotide sequence ID" value="NZ_RIAX01000015.1"/>
</dbReference>
<sequence length="165" mass="18483">MKRILLTVFGSAVFFLAGCNATETPTAEKAVHGTQETDESCNQELLKQDLHDISDQEWEVIYLSKNDFDQYLSDLSKAGEAGMQLVANVKMNQGEIIITLNNRDGESLDNLFAAPYFDTLIRRLYVNSAYFDNQQPTIIVKDLNGTVLAENKEAMDTGKIDAYMD</sequence>
<protein>
    <submittedName>
        <fullName evidence="2">Uncharacterized protein</fullName>
    </submittedName>
</protein>
<reference evidence="2 3" key="1">
    <citation type="journal article" date="2018" name="Int. J. Syst. Evol. Microbiol.">
        <title>Planococcus salinus sp. nov., a moderately halophilic bacterium isolated from a saline-alkali soil.</title>
        <authorList>
            <person name="Gan L."/>
        </authorList>
    </citation>
    <scope>NUCLEOTIDE SEQUENCE [LARGE SCALE GENOMIC DNA]</scope>
    <source>
        <strain evidence="2 3">LCB217</strain>
    </source>
</reference>
<dbReference type="PROSITE" id="PS51257">
    <property type="entry name" value="PROKAR_LIPOPROTEIN"/>
    <property type="match status" value="1"/>
</dbReference>
<dbReference type="AlphaFoldDB" id="A0A3M8P3V7"/>
<evidence type="ECO:0000313" key="3">
    <source>
        <dbReference type="Proteomes" id="UP000275473"/>
    </source>
</evidence>
<name>A0A3M8P3V7_9BACL</name>
<keyword evidence="3" id="KW-1185">Reference proteome</keyword>
<proteinExistence type="predicted"/>